<feature type="signal peptide" evidence="2">
    <location>
        <begin position="1"/>
        <end position="16"/>
    </location>
</feature>
<feature type="chain" id="PRO_5003787255" description="ASST-domain-containing protein" evidence="2">
    <location>
        <begin position="17"/>
        <end position="572"/>
    </location>
</feature>
<protein>
    <recommendedName>
        <fullName evidence="5">ASST-domain-containing protein</fullName>
    </recommendedName>
</protein>
<dbReference type="Proteomes" id="UP000002748">
    <property type="component" value="Unassembled WGS sequence"/>
</dbReference>
<dbReference type="KEGG" id="tasa:A1Q1_02617"/>
<feature type="region of interest" description="Disordered" evidence="1">
    <location>
        <begin position="502"/>
        <end position="550"/>
    </location>
</feature>
<keyword evidence="2" id="KW-0732">Signal</keyword>
<dbReference type="Pfam" id="PF14269">
    <property type="entry name" value="Arylsulfotran_2"/>
    <property type="match status" value="1"/>
</dbReference>
<dbReference type="PANTHER" id="PTHR35340">
    <property type="entry name" value="PQQ ENZYME REPEAT PROTEIN-RELATED"/>
    <property type="match status" value="1"/>
</dbReference>
<comment type="caution">
    <text evidence="3">The sequence shown here is derived from an EMBL/GenBank/DDBJ whole genome shotgun (WGS) entry which is preliminary data.</text>
</comment>
<feature type="compositionally biased region" description="Low complexity" evidence="1">
    <location>
        <begin position="530"/>
        <end position="545"/>
    </location>
</feature>
<dbReference type="PANTHER" id="PTHR35340:SF5">
    <property type="entry name" value="ASST-DOMAIN-CONTAINING PROTEIN"/>
    <property type="match status" value="1"/>
</dbReference>
<dbReference type="InterPro" id="IPR039535">
    <property type="entry name" value="ASST-like"/>
</dbReference>
<dbReference type="AlphaFoldDB" id="J6EUQ6"/>
<dbReference type="OrthoDB" id="5427350at2759"/>
<sequence length="572" mass="61472">MISWALTSALVGNAYAAHGESYLNSSVGYQNGSLGGSPYQTFVSSPSKPVQFNVQQFPSTPPAAGYIFIAPRGTSVEAPGAYIFSGDGELIWDGSEFGQAMSFTPKMYKGEPVIAMWQGEFNGNGYGMGHGLLINQSYQVVANISAQVENALMDFHEFTLTENGTALFTAYPVQSYDLSSYETGLQDPTNGFIMQGVAQEIDIESGNVIFTWHSLDHVDPHSCFTTPADTGGSSDNPWDYFHINSIEKDSKGNYLISSRHCSALYYVSGADGSIIWTLGGQNSSFTMGENTTFWYQHDARWRDDETTISLFDNAATGWDAREDTARGLLLNIDFDNKTVEVNTEFLPFNRTPSPSQGSTELQPNGNWLCGWGQIPYFSEYSPTGELLWAVQFGVGDVQGYRAHRANWTGQPTTQPNLALQNGNSTEEHTLYMSWNGATEVKTWEVLGANDTSAQPESLWNVTRDGFESEFSLLNPGLNLFMVRARHDNGTVLGQSNYISRNGSDVGAGPSPSAQGATNVDNVASGSQEPSGQTSSAAAAGATTSGKDGSNAAPALSGSLVALLFGISVAALA</sequence>
<dbReference type="RefSeq" id="XP_014179353.1">
    <property type="nucleotide sequence ID" value="XM_014323878.1"/>
</dbReference>
<organism evidence="3 4">
    <name type="scientific">Trichosporon asahii var. asahii (strain ATCC 90039 / CBS 2479 / JCM 2466 / KCTC 7840 / NBRC 103889/ NCYC 2677 / UAMH 7654)</name>
    <name type="common">Yeast</name>
    <dbReference type="NCBI Taxonomy" id="1186058"/>
    <lineage>
        <taxon>Eukaryota</taxon>
        <taxon>Fungi</taxon>
        <taxon>Dikarya</taxon>
        <taxon>Basidiomycota</taxon>
        <taxon>Agaricomycotina</taxon>
        <taxon>Tremellomycetes</taxon>
        <taxon>Trichosporonales</taxon>
        <taxon>Trichosporonaceae</taxon>
        <taxon>Trichosporon</taxon>
    </lineage>
</organism>
<feature type="compositionally biased region" description="Polar residues" evidence="1">
    <location>
        <begin position="511"/>
        <end position="529"/>
    </location>
</feature>
<dbReference type="VEuPathDB" id="FungiDB:A1Q1_02617"/>
<gene>
    <name evidence="3" type="ORF">A1Q1_02617</name>
</gene>
<evidence type="ECO:0000256" key="2">
    <source>
        <dbReference type="SAM" id="SignalP"/>
    </source>
</evidence>
<reference evidence="3 4" key="1">
    <citation type="journal article" date="2012" name="Eukaryot. Cell">
        <title>Draft genome sequence of CBS 2479, the standard type strain of Trichosporon asahii.</title>
        <authorList>
            <person name="Yang R.Y."/>
            <person name="Li H.T."/>
            <person name="Zhu H."/>
            <person name="Zhou G.P."/>
            <person name="Wang M."/>
            <person name="Wang L."/>
        </authorList>
    </citation>
    <scope>NUCLEOTIDE SEQUENCE [LARGE SCALE GENOMIC DNA]</scope>
    <source>
        <strain evidence="4">ATCC 90039 / CBS 2479 / JCM 2466 / KCTC 7840 / NCYC 2677 / UAMH 7654</strain>
    </source>
</reference>
<accession>J6EUQ6</accession>
<dbReference type="InterPro" id="IPR053143">
    <property type="entry name" value="Arylsulfate_ST"/>
</dbReference>
<evidence type="ECO:0000256" key="1">
    <source>
        <dbReference type="SAM" id="MobiDB-lite"/>
    </source>
</evidence>
<dbReference type="EMBL" id="ALBS01000206">
    <property type="protein sequence ID" value="EJT48334.1"/>
    <property type="molecule type" value="Genomic_DNA"/>
</dbReference>
<evidence type="ECO:0000313" key="3">
    <source>
        <dbReference type="EMBL" id="EJT48334.1"/>
    </source>
</evidence>
<dbReference type="GeneID" id="25986130"/>
<proteinExistence type="predicted"/>
<name>J6EUQ6_TRIAS</name>
<dbReference type="HOGENOM" id="CLU_018249_0_0_1"/>
<evidence type="ECO:0008006" key="5">
    <source>
        <dbReference type="Google" id="ProtNLM"/>
    </source>
</evidence>
<evidence type="ECO:0000313" key="4">
    <source>
        <dbReference type="Proteomes" id="UP000002748"/>
    </source>
</evidence>